<gene>
    <name evidence="1" type="ORF">ABG768_018245</name>
</gene>
<protein>
    <submittedName>
        <fullName evidence="1">Uncharacterized protein</fullName>
    </submittedName>
</protein>
<reference evidence="1 2" key="1">
    <citation type="submission" date="2024-05" db="EMBL/GenBank/DDBJ databases">
        <title>A high-quality chromosomal-level genome assembly of Topmouth culter (Culter alburnus).</title>
        <authorList>
            <person name="Zhao H."/>
        </authorList>
    </citation>
    <scope>NUCLEOTIDE SEQUENCE [LARGE SCALE GENOMIC DNA]</scope>
    <source>
        <strain evidence="1">CATC2023</strain>
        <tissue evidence="1">Muscle</tissue>
    </source>
</reference>
<dbReference type="AlphaFoldDB" id="A0AAW1YTQ6"/>
<dbReference type="Proteomes" id="UP001479290">
    <property type="component" value="Unassembled WGS sequence"/>
</dbReference>
<comment type="caution">
    <text evidence="1">The sequence shown here is derived from an EMBL/GenBank/DDBJ whole genome shotgun (WGS) entry which is preliminary data.</text>
</comment>
<dbReference type="EMBL" id="JAWDJR010000024">
    <property type="protein sequence ID" value="KAK9952404.1"/>
    <property type="molecule type" value="Genomic_DNA"/>
</dbReference>
<proteinExistence type="predicted"/>
<evidence type="ECO:0000313" key="2">
    <source>
        <dbReference type="Proteomes" id="UP001479290"/>
    </source>
</evidence>
<organism evidence="1 2">
    <name type="scientific">Culter alburnus</name>
    <name type="common">Topmouth culter</name>
    <dbReference type="NCBI Taxonomy" id="194366"/>
    <lineage>
        <taxon>Eukaryota</taxon>
        <taxon>Metazoa</taxon>
        <taxon>Chordata</taxon>
        <taxon>Craniata</taxon>
        <taxon>Vertebrata</taxon>
        <taxon>Euteleostomi</taxon>
        <taxon>Actinopterygii</taxon>
        <taxon>Neopterygii</taxon>
        <taxon>Teleostei</taxon>
        <taxon>Ostariophysi</taxon>
        <taxon>Cypriniformes</taxon>
        <taxon>Xenocyprididae</taxon>
        <taxon>Xenocypridinae</taxon>
        <taxon>Culter</taxon>
    </lineage>
</organism>
<name>A0AAW1YTQ6_CULAL</name>
<keyword evidence="2" id="KW-1185">Reference proteome</keyword>
<sequence>MLREFLQVLVVNYGLPFKQSYTSAINHLWPVSPFSKEAWNMFPNLTETWLSPYLSTLSPLGSFIRDHKDEAEAVTLLREIVSNGTKHTPY</sequence>
<evidence type="ECO:0000313" key="1">
    <source>
        <dbReference type="EMBL" id="KAK9952404.1"/>
    </source>
</evidence>
<accession>A0AAW1YTQ6</accession>